<protein>
    <submittedName>
        <fullName evidence="3">GRAF protein</fullName>
    </submittedName>
</protein>
<dbReference type="GO" id="GO:0004252">
    <property type="term" value="F:serine-type endopeptidase activity"/>
    <property type="evidence" value="ECO:0007669"/>
    <property type="project" value="InterPro"/>
</dbReference>
<proteinExistence type="predicted"/>
<organism evidence="3 4">
    <name type="scientific">Climacteris rufus</name>
    <name type="common">rufous treecreeper</name>
    <dbReference type="NCBI Taxonomy" id="47695"/>
    <lineage>
        <taxon>Eukaryota</taxon>
        <taxon>Metazoa</taxon>
        <taxon>Chordata</taxon>
        <taxon>Craniata</taxon>
        <taxon>Vertebrata</taxon>
        <taxon>Euteleostomi</taxon>
        <taxon>Archelosauria</taxon>
        <taxon>Archosauria</taxon>
        <taxon>Dinosauria</taxon>
        <taxon>Saurischia</taxon>
        <taxon>Theropoda</taxon>
        <taxon>Coelurosauria</taxon>
        <taxon>Aves</taxon>
        <taxon>Neognathae</taxon>
        <taxon>Neoaves</taxon>
        <taxon>Telluraves</taxon>
        <taxon>Australaves</taxon>
        <taxon>Passeriformes</taxon>
        <taxon>Climacteridae</taxon>
        <taxon>Climacteris</taxon>
    </lineage>
</organism>
<dbReference type="Proteomes" id="UP000580879">
    <property type="component" value="Unassembled WGS sequence"/>
</dbReference>
<sequence>YMAYLQGQGKHFCGGFLVAPSWVMTAAQCLAYKPLTVILGAHTIQKKEESWQTFGVKEYHRHPDFKSREEGNDILLLKLDGNATINRHVRTIALQDKHSRCTKGSVVGWGNEKGNVTLREATVTVLSQMQCISYNLALRDGMVCASSESNGIPGEVSPCSGRRRLQGSFWPGAEQKGQEDPCGDAGDPLVCNRKAYGIFSYRHSSWPGFYTHICFYIQWVNRVMK</sequence>
<dbReference type="PRINTS" id="PR00722">
    <property type="entry name" value="CHYMOTRYPSIN"/>
</dbReference>
<accession>A0A7K6R294</accession>
<evidence type="ECO:0000259" key="2">
    <source>
        <dbReference type="PROSITE" id="PS50240"/>
    </source>
</evidence>
<keyword evidence="1" id="KW-1015">Disulfide bond</keyword>
<dbReference type="InterPro" id="IPR009003">
    <property type="entry name" value="Peptidase_S1_PA"/>
</dbReference>
<dbReference type="InterPro" id="IPR001254">
    <property type="entry name" value="Trypsin_dom"/>
</dbReference>
<feature type="non-terminal residue" evidence="3">
    <location>
        <position position="225"/>
    </location>
</feature>
<name>A0A7K6R294_9PASS</name>
<dbReference type="AlphaFoldDB" id="A0A7K6R294"/>
<dbReference type="PANTHER" id="PTHR24271">
    <property type="entry name" value="KALLIKREIN-RELATED"/>
    <property type="match status" value="1"/>
</dbReference>
<dbReference type="EMBL" id="VZRZ01006288">
    <property type="protein sequence ID" value="NWW79185.1"/>
    <property type="molecule type" value="Genomic_DNA"/>
</dbReference>
<dbReference type="PROSITE" id="PS50240">
    <property type="entry name" value="TRYPSIN_DOM"/>
    <property type="match status" value="1"/>
</dbReference>
<evidence type="ECO:0000313" key="4">
    <source>
        <dbReference type="Proteomes" id="UP000580879"/>
    </source>
</evidence>
<dbReference type="GO" id="GO:0006508">
    <property type="term" value="P:proteolysis"/>
    <property type="evidence" value="ECO:0007669"/>
    <property type="project" value="InterPro"/>
</dbReference>
<dbReference type="FunFam" id="2.40.10.10:FF:000005">
    <property type="entry name" value="Serine protease 37"/>
    <property type="match status" value="1"/>
</dbReference>
<gene>
    <name evidence="3" type="primary">Gzmf</name>
    <name evidence="3" type="ORF">CLIRUF_R03944</name>
</gene>
<dbReference type="OrthoDB" id="10059102at2759"/>
<feature type="non-terminal residue" evidence="3">
    <location>
        <position position="1"/>
    </location>
</feature>
<evidence type="ECO:0000256" key="1">
    <source>
        <dbReference type="ARBA" id="ARBA00023157"/>
    </source>
</evidence>
<dbReference type="InterPro" id="IPR043504">
    <property type="entry name" value="Peptidase_S1_PA_chymotrypsin"/>
</dbReference>
<dbReference type="SUPFAM" id="SSF50494">
    <property type="entry name" value="Trypsin-like serine proteases"/>
    <property type="match status" value="1"/>
</dbReference>
<evidence type="ECO:0000313" key="3">
    <source>
        <dbReference type="EMBL" id="NWW79185.1"/>
    </source>
</evidence>
<dbReference type="CDD" id="cd00190">
    <property type="entry name" value="Tryp_SPc"/>
    <property type="match status" value="1"/>
</dbReference>
<dbReference type="PANTHER" id="PTHR24271:SF90">
    <property type="entry name" value="PEPTIDASE S1 DOMAIN-CONTAINING PROTEIN"/>
    <property type="match status" value="1"/>
</dbReference>
<dbReference type="SMART" id="SM00020">
    <property type="entry name" value="Tryp_SPc"/>
    <property type="match status" value="1"/>
</dbReference>
<keyword evidence="4" id="KW-1185">Reference proteome</keyword>
<reference evidence="3 4" key="1">
    <citation type="submission" date="2019-09" db="EMBL/GenBank/DDBJ databases">
        <title>Bird 10,000 Genomes (B10K) Project - Family phase.</title>
        <authorList>
            <person name="Zhang G."/>
        </authorList>
    </citation>
    <scope>NUCLEOTIDE SEQUENCE [LARGE SCALE GENOMIC DNA]</scope>
    <source>
        <strain evidence="3">B10K-DU-029-53</strain>
    </source>
</reference>
<dbReference type="Pfam" id="PF00089">
    <property type="entry name" value="Trypsin"/>
    <property type="match status" value="1"/>
</dbReference>
<dbReference type="Gene3D" id="2.40.10.10">
    <property type="entry name" value="Trypsin-like serine proteases"/>
    <property type="match status" value="2"/>
</dbReference>
<dbReference type="InterPro" id="IPR001314">
    <property type="entry name" value="Peptidase_S1A"/>
</dbReference>
<feature type="domain" description="Peptidase S1" evidence="2">
    <location>
        <begin position="1"/>
        <end position="225"/>
    </location>
</feature>
<comment type="caution">
    <text evidence="3">The sequence shown here is derived from an EMBL/GenBank/DDBJ whole genome shotgun (WGS) entry which is preliminary data.</text>
</comment>